<keyword evidence="2" id="KW-1185">Reference proteome</keyword>
<evidence type="ECO:0000313" key="2">
    <source>
        <dbReference type="Proteomes" id="UP000799118"/>
    </source>
</evidence>
<organism evidence="1 2">
    <name type="scientific">Gymnopus androsaceus JB14</name>
    <dbReference type="NCBI Taxonomy" id="1447944"/>
    <lineage>
        <taxon>Eukaryota</taxon>
        <taxon>Fungi</taxon>
        <taxon>Dikarya</taxon>
        <taxon>Basidiomycota</taxon>
        <taxon>Agaricomycotina</taxon>
        <taxon>Agaricomycetes</taxon>
        <taxon>Agaricomycetidae</taxon>
        <taxon>Agaricales</taxon>
        <taxon>Marasmiineae</taxon>
        <taxon>Omphalotaceae</taxon>
        <taxon>Gymnopus</taxon>
    </lineage>
</organism>
<dbReference type="AlphaFoldDB" id="A0A6A4HW87"/>
<protein>
    <submittedName>
        <fullName evidence="1">Uncharacterized protein</fullName>
    </submittedName>
</protein>
<accession>A0A6A4HW87</accession>
<dbReference type="EMBL" id="ML769438">
    <property type="protein sequence ID" value="KAE9402143.1"/>
    <property type="molecule type" value="Genomic_DNA"/>
</dbReference>
<gene>
    <name evidence="1" type="ORF">BT96DRAFT_937437</name>
</gene>
<name>A0A6A4HW87_9AGAR</name>
<reference evidence="1" key="1">
    <citation type="journal article" date="2019" name="Environ. Microbiol.">
        <title>Fungal ecological strategies reflected in gene transcription - a case study of two litter decomposers.</title>
        <authorList>
            <person name="Barbi F."/>
            <person name="Kohler A."/>
            <person name="Barry K."/>
            <person name="Baskaran P."/>
            <person name="Daum C."/>
            <person name="Fauchery L."/>
            <person name="Ihrmark K."/>
            <person name="Kuo A."/>
            <person name="LaButti K."/>
            <person name="Lipzen A."/>
            <person name="Morin E."/>
            <person name="Grigoriev I.V."/>
            <person name="Henrissat B."/>
            <person name="Lindahl B."/>
            <person name="Martin F."/>
        </authorList>
    </citation>
    <scope>NUCLEOTIDE SEQUENCE</scope>
    <source>
        <strain evidence="1">JB14</strain>
    </source>
</reference>
<dbReference type="Proteomes" id="UP000799118">
    <property type="component" value="Unassembled WGS sequence"/>
</dbReference>
<evidence type="ECO:0000313" key="1">
    <source>
        <dbReference type="EMBL" id="KAE9402143.1"/>
    </source>
</evidence>
<proteinExistence type="predicted"/>
<sequence length="130" mass="14668">MAGRPVVYYATPPQDPQSTGGWDIQLPCYLGIPHTQVDGISSYLVTWESHILRWMQYPATLLHGNPTYSSGWDIQLPYYLGIPHTQLSGISSYLVTWESHTLRDVPWVSHARTPDTWVIPDGISRGFDPS</sequence>